<evidence type="ECO:0000313" key="2">
    <source>
        <dbReference type="EMBL" id="GEP53301.1"/>
    </source>
</evidence>
<name>A0A512N3W3_9HYPH</name>
<dbReference type="Proteomes" id="UP000321058">
    <property type="component" value="Unassembled WGS sequence"/>
</dbReference>
<dbReference type="OrthoDB" id="243598at2"/>
<evidence type="ECO:0000256" key="1">
    <source>
        <dbReference type="SAM" id="MobiDB-lite"/>
    </source>
</evidence>
<reference evidence="2 3" key="1">
    <citation type="submission" date="2019-07" db="EMBL/GenBank/DDBJ databases">
        <title>Whole genome shotgun sequence of Reyranella soli NBRC 108950.</title>
        <authorList>
            <person name="Hosoyama A."/>
            <person name="Uohara A."/>
            <person name="Ohji S."/>
            <person name="Ichikawa N."/>
        </authorList>
    </citation>
    <scope>NUCLEOTIDE SEQUENCE [LARGE SCALE GENOMIC DNA]</scope>
    <source>
        <strain evidence="2 3">NBRC 108950</strain>
    </source>
</reference>
<proteinExistence type="predicted"/>
<keyword evidence="3" id="KW-1185">Reference proteome</keyword>
<protein>
    <recommendedName>
        <fullName evidence="4">LysM domain-containing protein</fullName>
    </recommendedName>
</protein>
<feature type="region of interest" description="Disordered" evidence="1">
    <location>
        <begin position="1"/>
        <end position="22"/>
    </location>
</feature>
<evidence type="ECO:0000313" key="3">
    <source>
        <dbReference type="Proteomes" id="UP000321058"/>
    </source>
</evidence>
<gene>
    <name evidence="2" type="ORF">RSO01_04670</name>
</gene>
<dbReference type="RefSeq" id="WP_147145789.1">
    <property type="nucleotide sequence ID" value="NZ_BKAJ01000007.1"/>
</dbReference>
<dbReference type="AlphaFoldDB" id="A0A512N3W3"/>
<evidence type="ECO:0008006" key="4">
    <source>
        <dbReference type="Google" id="ProtNLM"/>
    </source>
</evidence>
<comment type="caution">
    <text evidence="2">The sequence shown here is derived from an EMBL/GenBank/DDBJ whole genome shotgun (WGS) entry which is preliminary data.</text>
</comment>
<sequence>MPINPHSIKAPASPVSRTYTPTNGHKYPVQIGDSWTSLAATVGKSPWDLIRYNYPTLPADLQLAAKEVNWYLEHYVGCTLVTPDGRNYRFSPPGEIWLPNAPAAPLTPDQIAQNLVLSILRDPVVRRMNFGVGFVIISATNYEDIAKAIEAGKIVVKSNPALGHLAMYYGNVSPARIEISPTITDMGLIIHECTHAIFDMLKLTTTVEQSEGFGYLSQALYGLLKYGPTPRYAVPFHWPPYSWISWQTIFDESARLAALLKTRLWISEAEAATLWGAFKTTRGGGYDTRAGKVETNDGI</sequence>
<dbReference type="EMBL" id="BKAJ01000007">
    <property type="protein sequence ID" value="GEP53301.1"/>
    <property type="molecule type" value="Genomic_DNA"/>
</dbReference>
<organism evidence="2 3">
    <name type="scientific">Reyranella soli</name>
    <dbReference type="NCBI Taxonomy" id="1230389"/>
    <lineage>
        <taxon>Bacteria</taxon>
        <taxon>Pseudomonadati</taxon>
        <taxon>Pseudomonadota</taxon>
        <taxon>Alphaproteobacteria</taxon>
        <taxon>Hyphomicrobiales</taxon>
        <taxon>Reyranellaceae</taxon>
        <taxon>Reyranella</taxon>
    </lineage>
</organism>
<accession>A0A512N3W3</accession>